<dbReference type="SUPFAM" id="SSF103473">
    <property type="entry name" value="MFS general substrate transporter"/>
    <property type="match status" value="1"/>
</dbReference>
<sequence>MGTRTARQVRISTRSRLAGLVLCVLSASIGTSAANVALPEIAAAFGGSFARAQWVVVVYLLAMTAASVAVGSLGDVLGRARLLAAGAVVFTVAAVVCAAAPSFEVLVAARAVQGAGAAVMLALPLALLRDTVAEERTGRVMGLLGTASALGTAAGPVLGGLAAGAWGWPAVFAMMVPFGIASLILGGVRSIDAARPGSRPRFDLAGALVLTAAVALYSLAVTGLGRPDGGPATAALFGASAVGVVVLVLIERRAAHPVLPLRLLLSRTMSASALANLVVGAVMMSTLVVGPFYLSGALGLTPAGIGLVMATGPIASIVSGVVAGRLVDRHGPRRVVAGGLATMIASALVLASLPGWIGLAGYVAGVVALAPGYQLFLAGNNTRTMTAVGAERRGTASGLLSVSRNVGLITGTTAMGALFTAVAGSPVTGASTPDLTAAMATTFVVAAGILAGALLVVSLPDRSRAAGD</sequence>
<keyword evidence="10" id="KW-1185">Reference proteome</keyword>
<evidence type="ECO:0000256" key="5">
    <source>
        <dbReference type="ARBA" id="ARBA00023136"/>
    </source>
</evidence>
<dbReference type="InterPro" id="IPR020846">
    <property type="entry name" value="MFS_dom"/>
</dbReference>
<feature type="transmembrane region" description="Helical" evidence="6">
    <location>
        <begin position="140"/>
        <end position="159"/>
    </location>
</feature>
<feature type="transmembrane region" description="Helical" evidence="6">
    <location>
        <begin position="300"/>
        <end position="323"/>
    </location>
</feature>
<gene>
    <name evidence="9" type="ORF">HGK34_01505</name>
</gene>
<evidence type="ECO:0000313" key="10">
    <source>
        <dbReference type="Proteomes" id="UP000675409"/>
    </source>
</evidence>
<keyword evidence="5 6" id="KW-0472">Membrane</keyword>
<proteinExistence type="predicted"/>
<feature type="transmembrane region" description="Helical" evidence="6">
    <location>
        <begin position="49"/>
        <end position="70"/>
    </location>
</feature>
<keyword evidence="4 6" id="KW-1133">Transmembrane helix</keyword>
<dbReference type="Gene3D" id="1.20.1720.10">
    <property type="entry name" value="Multidrug resistance protein D"/>
    <property type="match status" value="1"/>
</dbReference>
<feature type="transmembrane region" description="Helical" evidence="6">
    <location>
        <begin position="200"/>
        <end position="220"/>
    </location>
</feature>
<evidence type="ECO:0000256" key="1">
    <source>
        <dbReference type="ARBA" id="ARBA00004651"/>
    </source>
</evidence>
<evidence type="ECO:0000259" key="8">
    <source>
        <dbReference type="PROSITE" id="PS50850"/>
    </source>
</evidence>
<comment type="caution">
    <text evidence="9">The sequence shown here is derived from an EMBL/GenBank/DDBJ whole genome shotgun (WGS) entry which is preliminary data.</text>
</comment>
<dbReference type="InterPro" id="IPR011701">
    <property type="entry name" value="MFS"/>
</dbReference>
<keyword evidence="2" id="KW-0813">Transport</keyword>
<feature type="transmembrane region" description="Helical" evidence="6">
    <location>
        <begin position="165"/>
        <end position="188"/>
    </location>
</feature>
<feature type="signal peptide" evidence="7">
    <location>
        <begin position="1"/>
        <end position="33"/>
    </location>
</feature>
<dbReference type="Proteomes" id="UP000675409">
    <property type="component" value="Unassembled WGS sequence"/>
</dbReference>
<dbReference type="RefSeq" id="WP_201844765.1">
    <property type="nucleotide sequence ID" value="NZ_JABBYC010000001.1"/>
</dbReference>
<evidence type="ECO:0000256" key="2">
    <source>
        <dbReference type="ARBA" id="ARBA00022448"/>
    </source>
</evidence>
<dbReference type="InterPro" id="IPR036259">
    <property type="entry name" value="MFS_trans_sf"/>
</dbReference>
<feature type="transmembrane region" description="Helical" evidence="6">
    <location>
        <begin position="82"/>
        <end position="101"/>
    </location>
</feature>
<evidence type="ECO:0000313" key="9">
    <source>
        <dbReference type="EMBL" id="MBL0884968.1"/>
    </source>
</evidence>
<reference evidence="9 10" key="1">
    <citation type="journal article" date="2021" name="Arch. Microbiol.">
        <title>Myceligenerans indicum sp. nov., an actinobacterium isolated from mangrove sediment of Sundarbans, India.</title>
        <authorList>
            <person name="Asha K."/>
            <person name="Bhadury P."/>
        </authorList>
    </citation>
    <scope>NUCLEOTIDE SEQUENCE [LARGE SCALE GENOMIC DNA]</scope>
    <source>
        <strain evidence="9 10">I2</strain>
    </source>
</reference>
<dbReference type="Pfam" id="PF07690">
    <property type="entry name" value="MFS_1"/>
    <property type="match status" value="2"/>
</dbReference>
<organism evidence="9 10">
    <name type="scientific">Myceligenerans indicum</name>
    <dbReference type="NCBI Taxonomy" id="2593663"/>
    <lineage>
        <taxon>Bacteria</taxon>
        <taxon>Bacillati</taxon>
        <taxon>Actinomycetota</taxon>
        <taxon>Actinomycetes</taxon>
        <taxon>Micrococcales</taxon>
        <taxon>Promicromonosporaceae</taxon>
        <taxon>Myceligenerans</taxon>
    </lineage>
</organism>
<evidence type="ECO:0000256" key="3">
    <source>
        <dbReference type="ARBA" id="ARBA00022692"/>
    </source>
</evidence>
<dbReference type="EMBL" id="JABBYC010000001">
    <property type="protein sequence ID" value="MBL0884968.1"/>
    <property type="molecule type" value="Genomic_DNA"/>
</dbReference>
<feature type="transmembrane region" description="Helical" evidence="6">
    <location>
        <begin position="271"/>
        <end position="294"/>
    </location>
</feature>
<evidence type="ECO:0000256" key="6">
    <source>
        <dbReference type="SAM" id="Phobius"/>
    </source>
</evidence>
<dbReference type="PANTHER" id="PTHR42718:SF9">
    <property type="entry name" value="MAJOR FACILITATOR SUPERFAMILY MULTIDRUG TRANSPORTER MFSC"/>
    <property type="match status" value="1"/>
</dbReference>
<feature type="chain" id="PRO_5045166140" evidence="7">
    <location>
        <begin position="34"/>
        <end position="468"/>
    </location>
</feature>
<dbReference type="CDD" id="cd17321">
    <property type="entry name" value="MFS_MMR_MDR_like"/>
    <property type="match status" value="1"/>
</dbReference>
<accession>A0ABS1LFN5</accession>
<evidence type="ECO:0000256" key="7">
    <source>
        <dbReference type="SAM" id="SignalP"/>
    </source>
</evidence>
<name>A0ABS1LFN5_9MICO</name>
<feature type="transmembrane region" description="Helical" evidence="6">
    <location>
        <begin position="359"/>
        <end position="378"/>
    </location>
</feature>
<keyword evidence="3 6" id="KW-0812">Transmembrane</keyword>
<dbReference type="PRINTS" id="PR01036">
    <property type="entry name" value="TCRTETB"/>
</dbReference>
<dbReference type="Gene3D" id="1.20.1250.20">
    <property type="entry name" value="MFS general substrate transporter like domains"/>
    <property type="match status" value="1"/>
</dbReference>
<keyword evidence="7" id="KW-0732">Signal</keyword>
<feature type="transmembrane region" description="Helical" evidence="6">
    <location>
        <begin position="107"/>
        <end position="128"/>
    </location>
</feature>
<dbReference type="PROSITE" id="PS50850">
    <property type="entry name" value="MFS"/>
    <property type="match status" value="1"/>
</dbReference>
<evidence type="ECO:0000256" key="4">
    <source>
        <dbReference type="ARBA" id="ARBA00022989"/>
    </source>
</evidence>
<feature type="transmembrane region" description="Helical" evidence="6">
    <location>
        <begin position="435"/>
        <end position="457"/>
    </location>
</feature>
<feature type="transmembrane region" description="Helical" evidence="6">
    <location>
        <begin position="399"/>
        <end position="423"/>
    </location>
</feature>
<comment type="subcellular location">
    <subcellularLocation>
        <location evidence="1">Cell membrane</location>
        <topology evidence="1">Multi-pass membrane protein</topology>
    </subcellularLocation>
</comment>
<protein>
    <submittedName>
        <fullName evidence="9">MFS transporter</fullName>
    </submittedName>
</protein>
<dbReference type="PANTHER" id="PTHR42718">
    <property type="entry name" value="MAJOR FACILITATOR SUPERFAMILY MULTIDRUG TRANSPORTER MFSC"/>
    <property type="match status" value="1"/>
</dbReference>
<feature type="transmembrane region" description="Helical" evidence="6">
    <location>
        <begin position="232"/>
        <end position="250"/>
    </location>
</feature>
<feature type="domain" description="Major facilitator superfamily (MFS) profile" evidence="8">
    <location>
        <begin position="16"/>
        <end position="464"/>
    </location>
</feature>
<feature type="transmembrane region" description="Helical" evidence="6">
    <location>
        <begin position="335"/>
        <end position="353"/>
    </location>
</feature>